<sequence length="560" mass="62946">MKAYSCGAFRRLLERSIACSSACRKPRTTETICAGLNTPKVILFFITLTFGDLANAVNEPRIVYPMVIEERSLDDKKIVRVDEHLTLHLSKSSAIADELHVSLNRNGKRIEQRLSGRLLSERLYHDRRQFAAISLEQSDGFYKMSGLVNATHSIQPLVAMARSRGGSMPHAVRAIQKQRIASRSNGIQNYEDPDWFEKLEMNRDWRVKHHHWPTDKFSNVTMKAIIVAEAELLEKIYASPVREDPVLYLILYGESVALRLQALEYPGINMTLIGVYSAPKSIERLILEQRPPSVPARKASLLMSTPGVIRRVKQHAAADVVLFLTQFNLSESSIRNNQDDLIGHAVRGGVCTRNKYGFVKDSGNYEGVEMAAVITARLLGAEYDGRLEASGCPENGGYFMGTGEIYTPYEFSNCSRKMIKETIEKRMKFTCLSPTNTWSTVHGNRTYMGEGLSPDEFCSSHYAGSHYCYSDYSILPSTCTVACCIWNNGARRKIWTYFGLDGMACRSFFATYNTVGVCFNGFCERRLLGNKKTPRTGPQDKPQRKRPAKPPLSAPGKRKA</sequence>
<name>A0A6B0VDJ6_IXORI</name>
<organism evidence="3">
    <name type="scientific">Ixodes ricinus</name>
    <name type="common">Common tick</name>
    <name type="synonym">Acarus ricinus</name>
    <dbReference type="NCBI Taxonomy" id="34613"/>
    <lineage>
        <taxon>Eukaryota</taxon>
        <taxon>Metazoa</taxon>
        <taxon>Ecdysozoa</taxon>
        <taxon>Arthropoda</taxon>
        <taxon>Chelicerata</taxon>
        <taxon>Arachnida</taxon>
        <taxon>Acari</taxon>
        <taxon>Parasitiformes</taxon>
        <taxon>Ixodida</taxon>
        <taxon>Ixodoidea</taxon>
        <taxon>Ixodidae</taxon>
        <taxon>Ixodinae</taxon>
        <taxon>Ixodes</taxon>
    </lineage>
</organism>
<dbReference type="InterPro" id="IPR024079">
    <property type="entry name" value="MetalloPept_cat_dom_sf"/>
</dbReference>
<keyword evidence="3" id="KW-0378">Hydrolase</keyword>
<feature type="domain" description="Peptidase M12B" evidence="2">
    <location>
        <begin position="335"/>
        <end position="432"/>
    </location>
</feature>
<protein>
    <submittedName>
        <fullName evidence="3">Putative secreted metalloprotease</fullName>
    </submittedName>
</protein>
<evidence type="ECO:0000256" key="1">
    <source>
        <dbReference type="SAM" id="MobiDB-lite"/>
    </source>
</evidence>
<evidence type="ECO:0000259" key="2">
    <source>
        <dbReference type="Pfam" id="PF01421"/>
    </source>
</evidence>
<dbReference type="EMBL" id="GIFC01017979">
    <property type="protein sequence ID" value="MXV00063.1"/>
    <property type="molecule type" value="Transcribed_RNA"/>
</dbReference>
<dbReference type="SUPFAM" id="SSF55486">
    <property type="entry name" value="Metalloproteases ('zincins'), catalytic domain"/>
    <property type="match status" value="1"/>
</dbReference>
<dbReference type="GO" id="GO:0004222">
    <property type="term" value="F:metalloendopeptidase activity"/>
    <property type="evidence" value="ECO:0007669"/>
    <property type="project" value="InterPro"/>
</dbReference>
<accession>A0A6B0VDJ6</accession>
<evidence type="ECO:0000313" key="3">
    <source>
        <dbReference type="EMBL" id="MXV00063.1"/>
    </source>
</evidence>
<feature type="region of interest" description="Disordered" evidence="1">
    <location>
        <begin position="530"/>
        <end position="560"/>
    </location>
</feature>
<keyword evidence="3" id="KW-0482">Metalloprotease</keyword>
<proteinExistence type="predicted"/>
<dbReference type="Gene3D" id="3.40.390.10">
    <property type="entry name" value="Collagenase (Catalytic Domain)"/>
    <property type="match status" value="1"/>
</dbReference>
<reference evidence="3" key="1">
    <citation type="submission" date="2019-12" db="EMBL/GenBank/DDBJ databases">
        <title>An insight into the sialome of adult female Ixodes ricinus ticks feeding for 6 days.</title>
        <authorList>
            <person name="Perner J."/>
            <person name="Ribeiro J.M.C."/>
        </authorList>
    </citation>
    <scope>NUCLEOTIDE SEQUENCE</scope>
    <source>
        <strain evidence="3">Semi-engorged</strain>
        <tissue evidence="3">Salivary glands</tissue>
    </source>
</reference>
<dbReference type="GO" id="GO:0006508">
    <property type="term" value="P:proteolysis"/>
    <property type="evidence" value="ECO:0007669"/>
    <property type="project" value="UniProtKB-KW"/>
</dbReference>
<dbReference type="InterPro" id="IPR001590">
    <property type="entry name" value="Peptidase_M12B"/>
</dbReference>
<dbReference type="AlphaFoldDB" id="A0A6B0VDJ6"/>
<dbReference type="Pfam" id="PF01421">
    <property type="entry name" value="Reprolysin"/>
    <property type="match status" value="1"/>
</dbReference>
<keyword evidence="3" id="KW-0645">Protease</keyword>